<feature type="domain" description="DUF4429" evidence="2">
    <location>
        <begin position="139"/>
        <end position="226"/>
    </location>
</feature>
<sequence length="282" mass="30056">MDEVLGRDGTWAFDLETLRIVPSHGRGVHKLRQAIGEVSVPLAAIAGVSYEPGKKGGRLRLRVREGADPLMQATGGRLGDNADPYQLAVDANQAATSQYFAESVRTALMVNQVPSTPVTSYLLPGPGVPIAATAGDGTATFDGEHIRLDWNWMAKESKSAAGPVQLTLSDVASVEWHPQSGFGYGCLRFRTKGVSGLPAPEHDRNCLAWGVQREGGHTALLAAAVTYRLPHPLAAPAQVEGKGPDDDPDAMLRRLRELGELHRSGILTDAEFAAAKQKLLGL</sequence>
<evidence type="ECO:0000313" key="4">
    <source>
        <dbReference type="Proteomes" id="UP000763557"/>
    </source>
</evidence>
<dbReference type="Pfam" id="PF14472">
    <property type="entry name" value="DUF4429"/>
    <property type="match status" value="2"/>
</dbReference>
<dbReference type="InterPro" id="IPR018649">
    <property type="entry name" value="SHOCT"/>
</dbReference>
<dbReference type="InterPro" id="IPR027860">
    <property type="entry name" value="DUF4429"/>
</dbReference>
<evidence type="ECO:0000259" key="1">
    <source>
        <dbReference type="Pfam" id="PF09851"/>
    </source>
</evidence>
<protein>
    <submittedName>
        <fullName evidence="3">Short C-terminal domain-containing protein</fullName>
    </submittedName>
</protein>
<keyword evidence="4" id="KW-1185">Reference proteome</keyword>
<gene>
    <name evidence="3" type="ORF">GC106_31400</name>
</gene>
<evidence type="ECO:0000259" key="2">
    <source>
        <dbReference type="Pfam" id="PF14472"/>
    </source>
</evidence>
<dbReference type="RefSeq" id="WP_173130988.1">
    <property type="nucleotide sequence ID" value="NZ_CBCSGW010000090.1"/>
</dbReference>
<name>A0ABX2F504_9PSEU</name>
<dbReference type="EMBL" id="JAAATY010000008">
    <property type="protein sequence ID" value="NRN65923.1"/>
    <property type="molecule type" value="Genomic_DNA"/>
</dbReference>
<reference evidence="3 4" key="1">
    <citation type="submission" date="2020-01" db="EMBL/GenBank/DDBJ databases">
        <title>Kibdelosporangium persica a novel Actinomycetes from a hot desert in Iran.</title>
        <authorList>
            <person name="Safaei N."/>
            <person name="Zaburannyi N."/>
            <person name="Mueller R."/>
            <person name="Wink J."/>
        </authorList>
    </citation>
    <scope>NUCLEOTIDE SEQUENCE [LARGE SCALE GENOMIC DNA]</scope>
    <source>
        <strain evidence="3 4">4NS15</strain>
    </source>
</reference>
<feature type="domain" description="SHOCT" evidence="1">
    <location>
        <begin position="254"/>
        <end position="280"/>
    </location>
</feature>
<feature type="domain" description="DUF4429" evidence="2">
    <location>
        <begin position="11"/>
        <end position="105"/>
    </location>
</feature>
<comment type="caution">
    <text evidence="3">The sequence shown here is derived from an EMBL/GenBank/DDBJ whole genome shotgun (WGS) entry which is preliminary data.</text>
</comment>
<organism evidence="3 4">
    <name type="scientific">Kibdelosporangium persicum</name>
    <dbReference type="NCBI Taxonomy" id="2698649"/>
    <lineage>
        <taxon>Bacteria</taxon>
        <taxon>Bacillati</taxon>
        <taxon>Actinomycetota</taxon>
        <taxon>Actinomycetes</taxon>
        <taxon>Pseudonocardiales</taxon>
        <taxon>Pseudonocardiaceae</taxon>
        <taxon>Kibdelosporangium</taxon>
    </lineage>
</organism>
<dbReference type="Proteomes" id="UP000763557">
    <property type="component" value="Unassembled WGS sequence"/>
</dbReference>
<proteinExistence type="predicted"/>
<dbReference type="Pfam" id="PF09851">
    <property type="entry name" value="SHOCT"/>
    <property type="match status" value="1"/>
</dbReference>
<accession>A0ABX2F504</accession>
<evidence type="ECO:0000313" key="3">
    <source>
        <dbReference type="EMBL" id="NRN65923.1"/>
    </source>
</evidence>